<proteinExistence type="inferred from homology"/>
<evidence type="ECO:0000256" key="3">
    <source>
        <dbReference type="ARBA" id="ARBA00023054"/>
    </source>
</evidence>
<dbReference type="GO" id="GO:0007129">
    <property type="term" value="P:homologous chromosome pairing at meiosis"/>
    <property type="evidence" value="ECO:0007669"/>
    <property type="project" value="EnsemblFungi"/>
</dbReference>
<keyword evidence="8" id="KW-1185">Reference proteome</keyword>
<evidence type="ECO:0000256" key="1">
    <source>
        <dbReference type="ARBA" id="ARBA00004123"/>
    </source>
</evidence>
<dbReference type="STRING" id="1266660.A0A1G4JRT9"/>
<evidence type="ECO:0000256" key="2">
    <source>
        <dbReference type="ARBA" id="ARBA00005981"/>
    </source>
</evidence>
<evidence type="ECO:0000256" key="5">
    <source>
        <dbReference type="PIRNR" id="PIRNR026991"/>
    </source>
</evidence>
<dbReference type="PIRSF" id="PIRSF026991">
    <property type="entry name" value="Mnd1"/>
    <property type="match status" value="1"/>
</dbReference>
<reference evidence="8" key="1">
    <citation type="submission" date="2016-03" db="EMBL/GenBank/DDBJ databases">
        <authorList>
            <person name="Devillers H."/>
        </authorList>
    </citation>
    <scope>NUCLEOTIDE SEQUENCE [LARGE SCALE GENOMIC DNA]</scope>
</reference>
<dbReference type="InterPro" id="IPR040453">
    <property type="entry name" value="Mnd1_HTH"/>
</dbReference>
<evidence type="ECO:0000259" key="6">
    <source>
        <dbReference type="Pfam" id="PF03962"/>
    </source>
</evidence>
<protein>
    <recommendedName>
        <fullName evidence="5">Meiotic nuclear division protein 1</fullName>
    </recommendedName>
</protein>
<dbReference type="AlphaFoldDB" id="A0A1G4JRT9"/>
<sequence>MPPKGRATVSVGQKKASILQFFQDEHSVYNIKELEKLIPKKCNGVSSMLVKSLIHEMIDEDGIISVEKCGSTNIYWCFKNQIIMKTRQELTSLHSRIDIAQRDIMQNKALVQENQSSIRKENYQVEGKAVCRSEQLARLDALDAQLKVLRTVLEQKTENQWDQEKISERNRMFSSQILKLESVTDNIELLTSFLCRQFMIDVKSLKTELEIPEEFVEFAHLPNFT</sequence>
<evidence type="ECO:0000256" key="4">
    <source>
        <dbReference type="ARBA" id="ARBA00023242"/>
    </source>
</evidence>
<dbReference type="Proteomes" id="UP000190274">
    <property type="component" value="Chromosome G"/>
</dbReference>
<comment type="function">
    <text evidence="5">Required for proper homologous chromosome pairing and efficient cross-over and intragenic recombination during meiosis.</text>
</comment>
<gene>
    <name evidence="7" type="ORF">LADA_0G03774G</name>
</gene>
<dbReference type="GO" id="GO:0003690">
    <property type="term" value="F:double-stranded DNA binding"/>
    <property type="evidence" value="ECO:0007669"/>
    <property type="project" value="EnsemblFungi"/>
</dbReference>
<feature type="domain" description="Mnd1 HTH" evidence="6">
    <location>
        <begin position="18"/>
        <end position="79"/>
    </location>
</feature>
<name>A0A1G4JRT9_9SACH</name>
<evidence type="ECO:0000313" key="8">
    <source>
        <dbReference type="Proteomes" id="UP000190274"/>
    </source>
</evidence>
<dbReference type="EMBL" id="LT598457">
    <property type="protein sequence ID" value="SCU93562.1"/>
    <property type="molecule type" value="Genomic_DNA"/>
</dbReference>
<dbReference type="GO" id="GO:0007131">
    <property type="term" value="P:reciprocal meiotic recombination"/>
    <property type="evidence" value="ECO:0007669"/>
    <property type="project" value="EnsemblFungi"/>
</dbReference>
<comment type="similarity">
    <text evidence="2 5">Belongs to the MND1 family.</text>
</comment>
<comment type="subcellular location">
    <subcellularLocation>
        <location evidence="1 5">Nucleus</location>
    </subcellularLocation>
</comment>
<evidence type="ECO:0000313" key="7">
    <source>
        <dbReference type="EMBL" id="SCU93562.1"/>
    </source>
</evidence>
<keyword evidence="3" id="KW-0175">Coiled coil</keyword>
<dbReference type="OrthoDB" id="9978204at2759"/>
<accession>A0A1G4JRT9</accession>
<keyword evidence="4 5" id="KW-0539">Nucleus</keyword>
<organism evidence="7 8">
    <name type="scientific">Lachancea dasiensis</name>
    <dbReference type="NCBI Taxonomy" id="1072105"/>
    <lineage>
        <taxon>Eukaryota</taxon>
        <taxon>Fungi</taxon>
        <taxon>Dikarya</taxon>
        <taxon>Ascomycota</taxon>
        <taxon>Saccharomycotina</taxon>
        <taxon>Saccharomycetes</taxon>
        <taxon>Saccharomycetales</taxon>
        <taxon>Saccharomycetaceae</taxon>
        <taxon>Lachancea</taxon>
    </lineage>
</organism>
<dbReference type="InterPro" id="IPR005647">
    <property type="entry name" value="Mnd1"/>
</dbReference>
<dbReference type="GO" id="GO:0000794">
    <property type="term" value="C:condensed nuclear chromosome"/>
    <property type="evidence" value="ECO:0007669"/>
    <property type="project" value="EnsemblFungi"/>
</dbReference>
<dbReference type="Pfam" id="PF03962">
    <property type="entry name" value="Mnd1"/>
    <property type="match status" value="1"/>
</dbReference>